<feature type="transmembrane region" description="Helical" evidence="1">
    <location>
        <begin position="21"/>
        <end position="39"/>
    </location>
</feature>
<keyword evidence="1" id="KW-1133">Transmembrane helix</keyword>
<keyword evidence="1" id="KW-0472">Membrane</keyword>
<proteinExistence type="predicted"/>
<keyword evidence="1" id="KW-0812">Transmembrane</keyword>
<keyword evidence="3" id="KW-1185">Reference proteome</keyword>
<dbReference type="EMBL" id="BMAR01000008">
    <property type="protein sequence ID" value="GFR44456.1"/>
    <property type="molecule type" value="Genomic_DNA"/>
</dbReference>
<protein>
    <submittedName>
        <fullName evidence="2">Uncharacterized protein</fullName>
    </submittedName>
</protein>
<organism evidence="2 3">
    <name type="scientific">Astrephomene gubernaculifera</name>
    <dbReference type="NCBI Taxonomy" id="47775"/>
    <lineage>
        <taxon>Eukaryota</taxon>
        <taxon>Viridiplantae</taxon>
        <taxon>Chlorophyta</taxon>
        <taxon>core chlorophytes</taxon>
        <taxon>Chlorophyceae</taxon>
        <taxon>CS clade</taxon>
        <taxon>Chlamydomonadales</taxon>
        <taxon>Astrephomenaceae</taxon>
        <taxon>Astrephomene</taxon>
    </lineage>
</organism>
<sequence>MYAPTAKTNTARRTPLGLTRRLLSCLGCVLGCLLTWLFWLTWLLLTVPGLVLLALLALAVCGAPGREERPWDNRYRGLLLEFAEDFMRSLLDCAGWLKGKLQEW</sequence>
<accession>A0AAD3DM99</accession>
<comment type="caution">
    <text evidence="2">The sequence shown here is derived from an EMBL/GenBank/DDBJ whole genome shotgun (WGS) entry which is preliminary data.</text>
</comment>
<evidence type="ECO:0000256" key="1">
    <source>
        <dbReference type="SAM" id="Phobius"/>
    </source>
</evidence>
<dbReference type="Proteomes" id="UP001054857">
    <property type="component" value="Unassembled WGS sequence"/>
</dbReference>
<evidence type="ECO:0000313" key="2">
    <source>
        <dbReference type="EMBL" id="GFR44456.1"/>
    </source>
</evidence>
<reference evidence="2 3" key="1">
    <citation type="journal article" date="2021" name="Sci. Rep.">
        <title>Genome sequencing of the multicellular alga Astrephomene provides insights into convergent evolution of germ-soma differentiation.</title>
        <authorList>
            <person name="Yamashita S."/>
            <person name="Yamamoto K."/>
            <person name="Matsuzaki R."/>
            <person name="Suzuki S."/>
            <person name="Yamaguchi H."/>
            <person name="Hirooka S."/>
            <person name="Minakuchi Y."/>
            <person name="Miyagishima S."/>
            <person name="Kawachi M."/>
            <person name="Toyoda A."/>
            <person name="Nozaki H."/>
        </authorList>
    </citation>
    <scope>NUCLEOTIDE SEQUENCE [LARGE SCALE GENOMIC DNA]</scope>
    <source>
        <strain evidence="2 3">NIES-4017</strain>
    </source>
</reference>
<feature type="transmembrane region" description="Helical" evidence="1">
    <location>
        <begin position="45"/>
        <end position="65"/>
    </location>
</feature>
<dbReference type="AlphaFoldDB" id="A0AAD3DM99"/>
<gene>
    <name evidence="2" type="ORF">Agub_g5716</name>
</gene>
<evidence type="ECO:0000313" key="3">
    <source>
        <dbReference type="Proteomes" id="UP001054857"/>
    </source>
</evidence>
<name>A0AAD3DM99_9CHLO</name>